<organism evidence="1 2">
    <name type="scientific">Vigna mungo</name>
    <name type="common">Black gram</name>
    <name type="synonym">Phaseolus mungo</name>
    <dbReference type="NCBI Taxonomy" id="3915"/>
    <lineage>
        <taxon>Eukaryota</taxon>
        <taxon>Viridiplantae</taxon>
        <taxon>Streptophyta</taxon>
        <taxon>Embryophyta</taxon>
        <taxon>Tracheophyta</taxon>
        <taxon>Spermatophyta</taxon>
        <taxon>Magnoliopsida</taxon>
        <taxon>eudicotyledons</taxon>
        <taxon>Gunneridae</taxon>
        <taxon>Pentapetalae</taxon>
        <taxon>rosids</taxon>
        <taxon>fabids</taxon>
        <taxon>Fabales</taxon>
        <taxon>Fabaceae</taxon>
        <taxon>Papilionoideae</taxon>
        <taxon>50 kb inversion clade</taxon>
        <taxon>NPAAA clade</taxon>
        <taxon>indigoferoid/millettioid clade</taxon>
        <taxon>Phaseoleae</taxon>
        <taxon>Vigna</taxon>
    </lineage>
</organism>
<evidence type="ECO:0000313" key="1">
    <source>
        <dbReference type="EMBL" id="WVZ19563.1"/>
    </source>
</evidence>
<gene>
    <name evidence="1" type="ORF">V8G54_006885</name>
</gene>
<proteinExistence type="predicted"/>
<protein>
    <submittedName>
        <fullName evidence="1">Uncharacterized protein</fullName>
    </submittedName>
</protein>
<dbReference type="Proteomes" id="UP001374535">
    <property type="component" value="Chromosome 2"/>
</dbReference>
<dbReference type="EMBL" id="CP144699">
    <property type="protein sequence ID" value="WVZ19563.1"/>
    <property type="molecule type" value="Genomic_DNA"/>
</dbReference>
<sequence length="160" mass="18052">MLRFVFTLTDVDIRRRIFISAHPISETPKPETHSSVIFIPTHRKTQPAHKIAEAKTQESQIALGAFISPRNSVILLSHRVLSVHLHSDLASNRCFCEENMLPVEVIDNELVTFAASCPTLQELELQCFKSLVEGGRGGALGRGRWDCEKEKKIKKSKKVY</sequence>
<accession>A0AAQ3S7S9</accession>
<evidence type="ECO:0000313" key="2">
    <source>
        <dbReference type="Proteomes" id="UP001374535"/>
    </source>
</evidence>
<reference evidence="1 2" key="1">
    <citation type="journal article" date="2023" name="Life. Sci Alliance">
        <title>Evolutionary insights into 3D genome organization and epigenetic landscape of Vigna mungo.</title>
        <authorList>
            <person name="Junaid A."/>
            <person name="Singh B."/>
            <person name="Bhatia S."/>
        </authorList>
    </citation>
    <scope>NUCLEOTIDE SEQUENCE [LARGE SCALE GENOMIC DNA]</scope>
    <source>
        <strain evidence="1">Urdbean</strain>
    </source>
</reference>
<keyword evidence="2" id="KW-1185">Reference proteome</keyword>
<name>A0AAQ3S7S9_VIGMU</name>
<dbReference type="AlphaFoldDB" id="A0AAQ3S7S9"/>